<feature type="transmembrane region" description="Helical" evidence="1">
    <location>
        <begin position="6"/>
        <end position="22"/>
    </location>
</feature>
<proteinExistence type="predicted"/>
<keyword evidence="1" id="KW-0812">Transmembrane</keyword>
<evidence type="ECO:0000313" key="2">
    <source>
        <dbReference type="EMBL" id="QPN54223.1"/>
    </source>
</evidence>
<keyword evidence="1" id="KW-1133">Transmembrane helix</keyword>
<keyword evidence="1" id="KW-0472">Membrane</keyword>
<dbReference type="AlphaFoldDB" id="A0A7T1M821"/>
<geneLocation type="mitochondrion" evidence="2"/>
<organism evidence="2">
    <name type="scientific">Heterodoxus spiniger</name>
    <dbReference type="NCBI Taxonomy" id="762516"/>
    <lineage>
        <taxon>Eukaryota</taxon>
        <taxon>Metazoa</taxon>
        <taxon>Ecdysozoa</taxon>
        <taxon>Arthropoda</taxon>
        <taxon>Hexapoda</taxon>
        <taxon>Insecta</taxon>
        <taxon>Pterygota</taxon>
        <taxon>Neoptera</taxon>
        <taxon>Paraneoptera</taxon>
        <taxon>Psocodea</taxon>
        <taxon>Troctomorpha</taxon>
        <taxon>Phthiraptera</taxon>
        <taxon>Amblycera</taxon>
        <taxon>Boopidae</taxon>
        <taxon>Heterodoxus</taxon>
    </lineage>
</organism>
<protein>
    <submittedName>
        <fullName evidence="2">NADH dehydrogenase subunit 6</fullName>
    </submittedName>
</protein>
<feature type="transmembrane region" description="Helical" evidence="1">
    <location>
        <begin position="29"/>
        <end position="48"/>
    </location>
</feature>
<name>A0A7T1M821_9NEOP</name>
<feature type="transmembrane region" description="Helical" evidence="1">
    <location>
        <begin position="144"/>
        <end position="164"/>
    </location>
</feature>
<feature type="transmembrane region" description="Helical" evidence="1">
    <location>
        <begin position="54"/>
        <end position="75"/>
    </location>
</feature>
<evidence type="ECO:0000256" key="1">
    <source>
        <dbReference type="SAM" id="Phobius"/>
    </source>
</evidence>
<accession>A0A7T1M821</accession>
<feature type="transmembrane region" description="Helical" evidence="1">
    <location>
        <begin position="96"/>
        <end position="115"/>
    </location>
</feature>
<dbReference type="EMBL" id="MW199168">
    <property type="protein sequence ID" value="QPN54223.1"/>
    <property type="molecule type" value="Genomic_DNA"/>
</dbReference>
<keyword evidence="2" id="KW-0496">Mitochondrion</keyword>
<gene>
    <name evidence="2" type="primary">nad6</name>
</gene>
<reference evidence="2" key="1">
    <citation type="journal article" date="2020" name="Gene">
        <title>Structure, gene order, and nucleotide composition of mitochondrial genomes in parasitic lice from Amblycera.</title>
        <authorList>
            <person name="Sweet A.D."/>
            <person name="Johnson K.P."/>
            <person name="Cao Y."/>
            <person name="de Moya R.S."/>
            <person name="Skinner R.K."/>
            <person name="Tan M."/>
            <person name="Virrueta-Herrera S."/>
            <person name="Cameron S.L."/>
        </authorList>
    </citation>
    <scope>NUCLEOTIDE SEQUENCE</scope>
    <source>
        <strain evidence="2">Htspi</strain>
    </source>
</reference>
<sequence>MLFTFLFLISILSSISFFYLSNLSKIISLILVLTNIISVSGLLMIYSLSSFEAMILVIVFLTGLFILMSYLVSVTPENPKFMKFFYKESTQPKNSYMKWTLLLIILLFFLLIIFWEFNGQNLWFEFKFSKENFNFSFLSPFKNISIYMVNILIFLLLFIVWMYMRFTYTKKGGLRLKCNLKKMKSFK</sequence>